<dbReference type="PANTHER" id="PTHR43130:SF3">
    <property type="entry name" value="HTH-TYPE TRANSCRIPTIONAL REGULATOR RV1931C"/>
    <property type="match status" value="1"/>
</dbReference>
<dbReference type="AlphaFoldDB" id="A0A6M1SI07"/>
<evidence type="ECO:0000313" key="2">
    <source>
        <dbReference type="EMBL" id="NGP16790.1"/>
    </source>
</evidence>
<accession>A0A6M1SI07</accession>
<dbReference type="Pfam" id="PF01965">
    <property type="entry name" value="DJ-1_PfpI"/>
    <property type="match status" value="1"/>
</dbReference>
<feature type="domain" description="DJ-1/PfpI" evidence="1">
    <location>
        <begin position="1"/>
        <end position="103"/>
    </location>
</feature>
<proteinExistence type="predicted"/>
<name>A0A6M1SI07_9HYPH</name>
<dbReference type="PANTHER" id="PTHR43130">
    <property type="entry name" value="ARAC-FAMILY TRANSCRIPTIONAL REGULATOR"/>
    <property type="match status" value="1"/>
</dbReference>
<dbReference type="SUPFAM" id="SSF52317">
    <property type="entry name" value="Class I glutamine amidotransferase-like"/>
    <property type="match status" value="1"/>
</dbReference>
<reference evidence="2 3" key="2">
    <citation type="submission" date="2020-03" db="EMBL/GenBank/DDBJ databases">
        <title>Devosia chinhatensis sp. nov., isolated from a hexachlorocyclohexane (HCH) dump site in India.</title>
        <authorList>
            <person name="Kumar M."/>
            <person name="Lal R."/>
        </authorList>
    </citation>
    <scope>NUCLEOTIDE SEQUENCE [LARGE SCALE GENOMIC DNA]</scope>
    <source>
        <strain evidence="2 3">H239</strain>
    </source>
</reference>
<dbReference type="InterPro" id="IPR052158">
    <property type="entry name" value="INH-QAR"/>
</dbReference>
<dbReference type="InterPro" id="IPR002818">
    <property type="entry name" value="DJ-1/PfpI"/>
</dbReference>
<sequence length="125" mass="12994">MVVICGGSAWEADTAPDLTDALRQSLDNGCVVAAICGGTVALANAGLLDGVRHTSNGADYLPSLSKAYRGIATYVDQPQALRDGQIITAPAPAPASFAYEVLAAAGLPEDAARQVKDMLRQEHQR</sequence>
<dbReference type="EMBL" id="JAALFG010000001">
    <property type="protein sequence ID" value="NGP16790.1"/>
    <property type="molecule type" value="Genomic_DNA"/>
</dbReference>
<dbReference type="Gene3D" id="3.40.50.880">
    <property type="match status" value="1"/>
</dbReference>
<reference evidence="2 3" key="1">
    <citation type="submission" date="2020-02" db="EMBL/GenBank/DDBJ databases">
        <authorList>
            <person name="Khan S.A."/>
            <person name="Jeon C.O."/>
            <person name="Chun B.H."/>
        </authorList>
    </citation>
    <scope>NUCLEOTIDE SEQUENCE [LARGE SCALE GENOMIC DNA]</scope>
    <source>
        <strain evidence="2 3">H239</strain>
    </source>
</reference>
<protein>
    <recommendedName>
        <fullName evidence="1">DJ-1/PfpI domain-containing protein</fullName>
    </recommendedName>
</protein>
<evidence type="ECO:0000313" key="3">
    <source>
        <dbReference type="Proteomes" id="UP000474802"/>
    </source>
</evidence>
<comment type="caution">
    <text evidence="2">The sequence shown here is derived from an EMBL/GenBank/DDBJ whole genome shotgun (WGS) entry which is preliminary data.</text>
</comment>
<gene>
    <name evidence="2" type="ORF">G5575_03000</name>
</gene>
<dbReference type="InterPro" id="IPR029062">
    <property type="entry name" value="Class_I_gatase-like"/>
</dbReference>
<keyword evidence="3" id="KW-1185">Reference proteome</keyword>
<evidence type="ECO:0000259" key="1">
    <source>
        <dbReference type="Pfam" id="PF01965"/>
    </source>
</evidence>
<organism evidence="2 3">
    <name type="scientific">Devosia aurantiaca</name>
    <dbReference type="NCBI Taxonomy" id="2714858"/>
    <lineage>
        <taxon>Bacteria</taxon>
        <taxon>Pseudomonadati</taxon>
        <taxon>Pseudomonadota</taxon>
        <taxon>Alphaproteobacteria</taxon>
        <taxon>Hyphomicrobiales</taxon>
        <taxon>Devosiaceae</taxon>
        <taxon>Devosia</taxon>
    </lineage>
</organism>
<dbReference type="Proteomes" id="UP000474802">
    <property type="component" value="Unassembled WGS sequence"/>
</dbReference>